<keyword evidence="2" id="KW-0472">Membrane</keyword>
<accession>A0A151ZHD3</accession>
<organism evidence="3 4">
    <name type="scientific">Tieghemostelium lacteum</name>
    <name type="common">Slime mold</name>
    <name type="synonym">Dictyostelium lacteum</name>
    <dbReference type="NCBI Taxonomy" id="361077"/>
    <lineage>
        <taxon>Eukaryota</taxon>
        <taxon>Amoebozoa</taxon>
        <taxon>Evosea</taxon>
        <taxon>Eumycetozoa</taxon>
        <taxon>Dictyostelia</taxon>
        <taxon>Dictyosteliales</taxon>
        <taxon>Raperosteliaceae</taxon>
        <taxon>Tieghemostelium</taxon>
    </lineage>
</organism>
<protein>
    <recommendedName>
        <fullName evidence="5">Transmembrane protein</fullName>
    </recommendedName>
</protein>
<sequence length="250" mass="27930">MSNELELAQTKVISILYPRTRTLEDMVLTGFKNGGIAGIGIGLVIPIIFRGRVSPMQAFVKSVANTTFIGCTYMGCRYFIDNKLLFPPINSSIVSGALTGGFISGIFSLRNAPLGFFMGGIIGFIGYTGYKMSGYESKEAIEDIQTLRILVEKYPELTLTDRDRNIYNQLIAGVDKRILKDQEPFSFTRFLSSLNPLKELTEAEKQELLKSKDTIYVDLKNKDRDNSLKLGIHQQKPTTPNDHESSNKPK</sequence>
<dbReference type="Proteomes" id="UP000076078">
    <property type="component" value="Unassembled WGS sequence"/>
</dbReference>
<evidence type="ECO:0000256" key="1">
    <source>
        <dbReference type="SAM" id="MobiDB-lite"/>
    </source>
</evidence>
<feature type="transmembrane region" description="Helical" evidence="2">
    <location>
        <begin position="26"/>
        <end position="49"/>
    </location>
</feature>
<name>A0A151ZHD3_TIELA</name>
<feature type="region of interest" description="Disordered" evidence="1">
    <location>
        <begin position="226"/>
        <end position="250"/>
    </location>
</feature>
<dbReference type="FunCoup" id="A0A151ZHD3">
    <property type="interactions" value="738"/>
</dbReference>
<feature type="transmembrane region" description="Helical" evidence="2">
    <location>
        <begin position="113"/>
        <end position="130"/>
    </location>
</feature>
<feature type="transmembrane region" description="Helical" evidence="2">
    <location>
        <begin position="84"/>
        <end position="107"/>
    </location>
</feature>
<keyword evidence="2" id="KW-0812">Transmembrane</keyword>
<feature type="compositionally biased region" description="Basic and acidic residues" evidence="1">
    <location>
        <begin position="241"/>
        <end position="250"/>
    </location>
</feature>
<dbReference type="OMA" id="FMATSHI"/>
<dbReference type="AlphaFoldDB" id="A0A151ZHD3"/>
<dbReference type="EMBL" id="LODT01000028">
    <property type="protein sequence ID" value="KYQ93319.1"/>
    <property type="molecule type" value="Genomic_DNA"/>
</dbReference>
<keyword evidence="4" id="KW-1185">Reference proteome</keyword>
<reference evidence="3 4" key="1">
    <citation type="submission" date="2015-12" db="EMBL/GenBank/DDBJ databases">
        <title>Dictyostelia acquired genes for synthesis and detection of signals that induce cell-type specialization by lateral gene transfer from prokaryotes.</title>
        <authorList>
            <person name="Gloeckner G."/>
            <person name="Schaap P."/>
        </authorList>
    </citation>
    <scope>NUCLEOTIDE SEQUENCE [LARGE SCALE GENOMIC DNA]</scope>
    <source>
        <strain evidence="3 4">TK</strain>
    </source>
</reference>
<proteinExistence type="predicted"/>
<comment type="caution">
    <text evidence="3">The sequence shown here is derived from an EMBL/GenBank/DDBJ whole genome shotgun (WGS) entry which is preliminary data.</text>
</comment>
<keyword evidence="2" id="KW-1133">Transmembrane helix</keyword>
<evidence type="ECO:0000313" key="4">
    <source>
        <dbReference type="Proteomes" id="UP000076078"/>
    </source>
</evidence>
<evidence type="ECO:0000313" key="3">
    <source>
        <dbReference type="EMBL" id="KYQ93319.1"/>
    </source>
</evidence>
<dbReference type="InParanoid" id="A0A151ZHD3"/>
<evidence type="ECO:0008006" key="5">
    <source>
        <dbReference type="Google" id="ProtNLM"/>
    </source>
</evidence>
<gene>
    <name evidence="3" type="ORF">DLAC_05987</name>
</gene>
<evidence type="ECO:0000256" key="2">
    <source>
        <dbReference type="SAM" id="Phobius"/>
    </source>
</evidence>